<dbReference type="GO" id="GO:0016491">
    <property type="term" value="F:oxidoreductase activity"/>
    <property type="evidence" value="ECO:0007669"/>
    <property type="project" value="UniProtKB-KW"/>
</dbReference>
<reference evidence="4 5" key="1">
    <citation type="submission" date="2014-02" db="EMBL/GenBank/DDBJ databases">
        <title>The small core and large imbalanced accessory genome model reveals a collaborative survival strategy of Sorangium cellulosum strains in nature.</title>
        <authorList>
            <person name="Han K."/>
            <person name="Peng R."/>
            <person name="Blom J."/>
            <person name="Li Y.-Z."/>
        </authorList>
    </citation>
    <scope>NUCLEOTIDE SEQUENCE [LARGE SCALE GENOMIC DNA]</scope>
    <source>
        <strain evidence="4 5">So0011-07</strain>
    </source>
</reference>
<sequence>MRAVGFHRYLPIDHPESLLDLELPEPTPGPHDLRVRVRAVAVNPVDVKVRAPKPQVENPPRVLGWDAAGVVEAVGAEVSAFRPGDQVYYAGSIARSGSNAEVHLVDERIAARMPQSLGFADAAALPLTALTAWEGLFERLGVDRDGRDAGRTVLVIGGAGGVGSMVVQLAKVAGLRVVATASRKESQAWARALGADVVVDHRAPLRPQLEAAGLQHVELIFNTQSTDAWWDTVVDVVAPLGRIVGIVETKGPIELGKLMSKSASFAWELMFTRSLHGPLDMAAQREILTRVAAWVDEGRLRTTRGQHLGQINAANLRAAHAHIESGQAIGKLVLEGWG</sequence>
<keyword evidence="2" id="KW-0560">Oxidoreductase</keyword>
<dbReference type="InterPro" id="IPR051603">
    <property type="entry name" value="Zinc-ADH_QOR/CCCR"/>
</dbReference>
<keyword evidence="1" id="KW-0521">NADP</keyword>
<dbReference type="Gene3D" id="3.90.180.10">
    <property type="entry name" value="Medium-chain alcohol dehydrogenases, catalytic domain"/>
    <property type="match status" value="1"/>
</dbReference>
<dbReference type="Pfam" id="PF13602">
    <property type="entry name" value="ADH_zinc_N_2"/>
    <property type="match status" value="1"/>
</dbReference>
<dbReference type="InterPro" id="IPR013154">
    <property type="entry name" value="ADH-like_N"/>
</dbReference>
<dbReference type="PANTHER" id="PTHR44154:SF1">
    <property type="entry name" value="QUINONE OXIDOREDUCTASE"/>
    <property type="match status" value="1"/>
</dbReference>
<keyword evidence="2" id="KW-0479">Metal-binding</keyword>
<dbReference type="EMBL" id="JEMB01003135">
    <property type="protein sequence ID" value="KYF75308.1"/>
    <property type="molecule type" value="Genomic_DNA"/>
</dbReference>
<dbReference type="Proteomes" id="UP000075635">
    <property type="component" value="Unassembled WGS sequence"/>
</dbReference>
<feature type="domain" description="Enoyl reductase (ER)" evidence="3">
    <location>
        <begin position="16"/>
        <end position="334"/>
    </location>
</feature>
<gene>
    <name evidence="4" type="ORF">BE17_02075</name>
</gene>
<dbReference type="GO" id="GO:0008270">
    <property type="term" value="F:zinc ion binding"/>
    <property type="evidence" value="ECO:0007669"/>
    <property type="project" value="InterPro"/>
</dbReference>
<evidence type="ECO:0000259" key="3">
    <source>
        <dbReference type="SMART" id="SM00829"/>
    </source>
</evidence>
<dbReference type="PANTHER" id="PTHR44154">
    <property type="entry name" value="QUINONE OXIDOREDUCTASE"/>
    <property type="match status" value="1"/>
</dbReference>
<dbReference type="SUPFAM" id="SSF50129">
    <property type="entry name" value="GroES-like"/>
    <property type="match status" value="1"/>
</dbReference>
<dbReference type="InterPro" id="IPR020843">
    <property type="entry name" value="ER"/>
</dbReference>
<dbReference type="SMART" id="SM00829">
    <property type="entry name" value="PKS_ER"/>
    <property type="match status" value="1"/>
</dbReference>
<dbReference type="Gene3D" id="3.40.50.720">
    <property type="entry name" value="NAD(P)-binding Rossmann-like Domain"/>
    <property type="match status" value="1"/>
</dbReference>
<dbReference type="SUPFAM" id="SSF51735">
    <property type="entry name" value="NAD(P)-binding Rossmann-fold domains"/>
    <property type="match status" value="1"/>
</dbReference>
<evidence type="ECO:0000313" key="5">
    <source>
        <dbReference type="Proteomes" id="UP000075635"/>
    </source>
</evidence>
<organism evidence="4 5">
    <name type="scientific">Sorangium cellulosum</name>
    <name type="common">Polyangium cellulosum</name>
    <dbReference type="NCBI Taxonomy" id="56"/>
    <lineage>
        <taxon>Bacteria</taxon>
        <taxon>Pseudomonadati</taxon>
        <taxon>Myxococcota</taxon>
        <taxon>Polyangia</taxon>
        <taxon>Polyangiales</taxon>
        <taxon>Polyangiaceae</taxon>
        <taxon>Sorangium</taxon>
    </lineage>
</organism>
<evidence type="ECO:0000256" key="2">
    <source>
        <dbReference type="RuleBase" id="RU364000"/>
    </source>
</evidence>
<dbReference type="InterPro" id="IPR011032">
    <property type="entry name" value="GroES-like_sf"/>
</dbReference>
<proteinExistence type="inferred from homology"/>
<name>A0A150R686_SORCE</name>
<dbReference type="AlphaFoldDB" id="A0A150R686"/>
<evidence type="ECO:0000313" key="4">
    <source>
        <dbReference type="EMBL" id="KYF75308.1"/>
    </source>
</evidence>
<dbReference type="CDD" id="cd08252">
    <property type="entry name" value="AL_MDR"/>
    <property type="match status" value="1"/>
</dbReference>
<accession>A0A150R686</accession>
<dbReference type="InterPro" id="IPR036291">
    <property type="entry name" value="NAD(P)-bd_dom_sf"/>
</dbReference>
<evidence type="ECO:0000256" key="1">
    <source>
        <dbReference type="ARBA" id="ARBA00022857"/>
    </source>
</evidence>
<comment type="caution">
    <text evidence="4">The sequence shown here is derived from an EMBL/GenBank/DDBJ whole genome shotgun (WGS) entry which is preliminary data.</text>
</comment>
<dbReference type="InterPro" id="IPR014182">
    <property type="entry name" value="ADH_Zn_typ-1"/>
</dbReference>
<dbReference type="Pfam" id="PF08240">
    <property type="entry name" value="ADH_N"/>
    <property type="match status" value="1"/>
</dbReference>
<comment type="similarity">
    <text evidence="2">Belongs to the zinc-containing alcohol dehydrogenase family. Quinone oxidoreductase subfamily.</text>
</comment>
<keyword evidence="2" id="KW-0862">Zinc</keyword>
<protein>
    <recommendedName>
        <fullName evidence="2">Zinc-type alcohol dehydrogenase-like protein</fullName>
    </recommendedName>
</protein>
<dbReference type="NCBIfam" id="TIGR02817">
    <property type="entry name" value="adh_fam_1"/>
    <property type="match status" value="1"/>
</dbReference>